<evidence type="ECO:0000256" key="1">
    <source>
        <dbReference type="ARBA" id="ARBA00006865"/>
    </source>
</evidence>
<name>A0A1Q3FIF0_CULTA</name>
<dbReference type="Pfam" id="PF00722">
    <property type="entry name" value="Glyco_hydro_16"/>
    <property type="match status" value="1"/>
</dbReference>
<protein>
    <submittedName>
        <fullName evidence="4">Putative beta-13-glucan-binding protein-like isoform x3</fullName>
    </submittedName>
</protein>
<evidence type="ECO:0000259" key="3">
    <source>
        <dbReference type="PROSITE" id="PS51762"/>
    </source>
</evidence>
<dbReference type="InterPro" id="IPR013320">
    <property type="entry name" value="ConA-like_dom_sf"/>
</dbReference>
<dbReference type="PROSITE" id="PS51762">
    <property type="entry name" value="GH16_2"/>
    <property type="match status" value="1"/>
</dbReference>
<dbReference type="CDD" id="cd08024">
    <property type="entry name" value="GH16_CCF"/>
    <property type="match status" value="1"/>
</dbReference>
<organism evidence="4">
    <name type="scientific">Culex tarsalis</name>
    <name type="common">Encephalitis mosquito</name>
    <dbReference type="NCBI Taxonomy" id="7177"/>
    <lineage>
        <taxon>Eukaryota</taxon>
        <taxon>Metazoa</taxon>
        <taxon>Ecdysozoa</taxon>
        <taxon>Arthropoda</taxon>
        <taxon>Hexapoda</taxon>
        <taxon>Insecta</taxon>
        <taxon>Pterygota</taxon>
        <taxon>Neoptera</taxon>
        <taxon>Endopterygota</taxon>
        <taxon>Diptera</taxon>
        <taxon>Nematocera</taxon>
        <taxon>Culicoidea</taxon>
        <taxon>Culicidae</taxon>
        <taxon>Culicinae</taxon>
        <taxon>Culicini</taxon>
        <taxon>Culex</taxon>
        <taxon>Culex</taxon>
    </lineage>
</organism>
<dbReference type="PANTHER" id="PTHR10963">
    <property type="entry name" value="GLYCOSYL HYDROLASE-RELATED"/>
    <property type="match status" value="1"/>
</dbReference>
<dbReference type="PANTHER" id="PTHR10963:SF55">
    <property type="entry name" value="GLYCOSIDE HYDROLASE FAMILY 16 PROTEIN"/>
    <property type="match status" value="1"/>
</dbReference>
<feature type="signal peptide" evidence="2">
    <location>
        <begin position="1"/>
        <end position="21"/>
    </location>
</feature>
<feature type="chain" id="PRO_5012411047" evidence="2">
    <location>
        <begin position="22"/>
        <end position="369"/>
    </location>
</feature>
<accession>A0A1Q3FIF0</accession>
<proteinExistence type="inferred from homology"/>
<feature type="domain" description="GH16" evidence="3">
    <location>
        <begin position="27"/>
        <end position="369"/>
    </location>
</feature>
<dbReference type="SUPFAM" id="SSF49899">
    <property type="entry name" value="Concanavalin A-like lectins/glucanases"/>
    <property type="match status" value="1"/>
</dbReference>
<dbReference type="GO" id="GO:0005975">
    <property type="term" value="P:carbohydrate metabolic process"/>
    <property type="evidence" value="ECO:0007669"/>
    <property type="project" value="InterPro"/>
</dbReference>
<evidence type="ECO:0000256" key="2">
    <source>
        <dbReference type="SAM" id="SignalP"/>
    </source>
</evidence>
<dbReference type="GO" id="GO:0004553">
    <property type="term" value="F:hydrolase activity, hydrolyzing O-glycosyl compounds"/>
    <property type="evidence" value="ECO:0007669"/>
    <property type="project" value="InterPro"/>
</dbReference>
<evidence type="ECO:0000313" key="4">
    <source>
        <dbReference type="EMBL" id="JAV27381.1"/>
    </source>
</evidence>
<reference evidence="4" key="1">
    <citation type="submission" date="2017-01" db="EMBL/GenBank/DDBJ databases">
        <title>A deep insight into the sialotranscriptome of adult male and female Cluex tarsalis mosquitoes.</title>
        <authorList>
            <person name="Ribeiro J.M."/>
            <person name="Moreira F."/>
            <person name="Bernard K.A."/>
            <person name="Calvo E."/>
        </authorList>
    </citation>
    <scope>NUCLEOTIDE SEQUENCE</scope>
    <source>
        <strain evidence="4">Kern County</strain>
        <tissue evidence="4">Salivary glands</tissue>
    </source>
</reference>
<dbReference type="AlphaFoldDB" id="A0A1Q3FIF0"/>
<dbReference type="Gene3D" id="2.60.120.200">
    <property type="match status" value="1"/>
</dbReference>
<sequence>MQTDYITLIILGALLVSICSACPRSSTTASGSKAPKGRICKNQLIFEDHFHQLDRSVWRHENSLAGGGNWEFQWYSGSDRNSYTKDGKLFIKPTLTADEFGEDFLTSGTINLNQGSPNDRCTDDPGFAQAFFGCERTGSTDRILNPIRSARLRTKDSFAFKYGKVEIRAKLPAGDWLWPALWMLPQADSYGSWPRSGEIDIVETRGNRELYQGSENIGVTKLSSCLHFGANAGQKSEQCGTRTNGGLATKFNNYQMTWTEDVIQFGINGKVYRTVTPYEGFWKLGGFGHNPWPQGSKMAPFDKEFFLVMNVAVGGNFFPDNVRNPHRKPWTQGSPSAMTEFYKAKPDWYSTWHGEDAALQVDYVKVWAV</sequence>
<dbReference type="InterPro" id="IPR050546">
    <property type="entry name" value="Glycosyl_Hydrlase_16"/>
</dbReference>
<comment type="similarity">
    <text evidence="1">Belongs to the glycosyl hydrolase 16 family.</text>
</comment>
<dbReference type="EMBL" id="GFDL01007664">
    <property type="protein sequence ID" value="JAV27381.1"/>
    <property type="molecule type" value="Transcribed_RNA"/>
</dbReference>
<keyword evidence="2" id="KW-0732">Signal</keyword>
<dbReference type="InterPro" id="IPR000757">
    <property type="entry name" value="Beta-glucanase-like"/>
</dbReference>